<comment type="function">
    <text evidence="6">Modulates the activity of the EnvZ/OmpR two-component regulatory system, probably by directly modulating EnvZ enzymatic activity and increasing stability of phosphorylated OmpR.</text>
</comment>
<dbReference type="Gene3D" id="3.30.70.260">
    <property type="match status" value="1"/>
</dbReference>
<proteinExistence type="inferred from homology"/>
<dbReference type="HAMAP" id="MF_00904">
    <property type="entry name" value="Modulator_MzrA"/>
    <property type="match status" value="1"/>
</dbReference>
<evidence type="ECO:0000256" key="5">
    <source>
        <dbReference type="ARBA" id="ARBA00023136"/>
    </source>
</evidence>
<dbReference type="EMBL" id="CP103445">
    <property type="protein sequence ID" value="UWS32967.1"/>
    <property type="molecule type" value="Genomic_DNA"/>
</dbReference>
<dbReference type="GeneID" id="92238255"/>
<evidence type="ECO:0000256" key="2">
    <source>
        <dbReference type="ARBA" id="ARBA00022519"/>
    </source>
</evidence>
<protein>
    <recommendedName>
        <fullName evidence="6">Modulator protein MzrA</fullName>
    </recommendedName>
</protein>
<keyword evidence="9" id="KW-1185">Reference proteome</keyword>
<evidence type="ECO:0000256" key="4">
    <source>
        <dbReference type="ARBA" id="ARBA00022989"/>
    </source>
</evidence>
<comment type="subunit">
    <text evidence="6">Interacts with EnvZ.</text>
</comment>
<gene>
    <name evidence="6 8" type="primary">mzrA</name>
    <name evidence="8" type="ORF">NYP84_15355</name>
</gene>
<dbReference type="InterPro" id="IPR026574">
    <property type="entry name" value="Modulator_MzrA"/>
</dbReference>
<sequence>MITALLKKCAPQRRFLPWLVVAIVALTGLAKIPALFRHDSTLQIRASRQGVSLPDGFYVYQTLSTQGIHIKSITPEQDSLVIRFDSPEQSCAAERVLRELFPQGFDIAHQPGQGATSWINHISLLPQSVG</sequence>
<dbReference type="NCBIfam" id="NF007915">
    <property type="entry name" value="PRK10629.1"/>
    <property type="match status" value="1"/>
</dbReference>
<evidence type="ECO:0000256" key="6">
    <source>
        <dbReference type="HAMAP-Rule" id="MF_00904"/>
    </source>
</evidence>
<evidence type="ECO:0000256" key="1">
    <source>
        <dbReference type="ARBA" id="ARBA00022475"/>
    </source>
</evidence>
<keyword evidence="5 6" id="KW-0472">Membrane</keyword>
<evidence type="ECO:0000313" key="9">
    <source>
        <dbReference type="Proteomes" id="UP001058553"/>
    </source>
</evidence>
<dbReference type="Pfam" id="PF13721">
    <property type="entry name" value="SecD-TM1"/>
    <property type="match status" value="1"/>
</dbReference>
<dbReference type="Proteomes" id="UP001058553">
    <property type="component" value="Chromosome"/>
</dbReference>
<dbReference type="RefSeq" id="WP_014538532.1">
    <property type="nucleotide sequence ID" value="NZ_CP023567.1"/>
</dbReference>
<keyword evidence="4 6" id="KW-1133">Transmembrane helix</keyword>
<keyword evidence="1 6" id="KW-1003">Cell membrane</keyword>
<reference evidence="8" key="1">
    <citation type="submission" date="2022-07" db="EMBL/GenBank/DDBJ databases">
        <title>Genetic diversity of Erwinia pyrifoliae.</title>
        <authorList>
            <person name="Park D.S."/>
            <person name="Ham H."/>
        </authorList>
    </citation>
    <scope>NUCLEOTIDE SEQUENCE</scope>
    <source>
        <strain evidence="8">CP201486</strain>
    </source>
</reference>
<dbReference type="InterPro" id="IPR027398">
    <property type="entry name" value="SecD-TM"/>
</dbReference>
<evidence type="ECO:0000259" key="7">
    <source>
        <dbReference type="Pfam" id="PF13721"/>
    </source>
</evidence>
<evidence type="ECO:0000256" key="3">
    <source>
        <dbReference type="ARBA" id="ARBA00022692"/>
    </source>
</evidence>
<comment type="similarity">
    <text evidence="6">Belongs to the MzrA family.</text>
</comment>
<organism evidence="8 9">
    <name type="scientific">Erwinia pyrifoliae</name>
    <dbReference type="NCBI Taxonomy" id="79967"/>
    <lineage>
        <taxon>Bacteria</taxon>
        <taxon>Pseudomonadati</taxon>
        <taxon>Pseudomonadota</taxon>
        <taxon>Gammaproteobacteria</taxon>
        <taxon>Enterobacterales</taxon>
        <taxon>Erwiniaceae</taxon>
        <taxon>Erwinia</taxon>
    </lineage>
</organism>
<keyword evidence="3 6" id="KW-0812">Transmembrane</keyword>
<evidence type="ECO:0000313" key="8">
    <source>
        <dbReference type="EMBL" id="UWS32967.1"/>
    </source>
</evidence>
<keyword evidence="2 6" id="KW-0997">Cell inner membrane</keyword>
<comment type="subcellular location">
    <subcellularLocation>
        <location evidence="6">Cell inner membrane</location>
        <topology evidence="6">Single-pass membrane protein</topology>
    </subcellularLocation>
</comment>
<feature type="domain" description="SecD export protein N-terminal TM" evidence="7">
    <location>
        <begin position="18"/>
        <end position="108"/>
    </location>
</feature>
<accession>A0ABY5X6X7</accession>
<name>A0ABY5X6X7_ERWPY</name>